<feature type="region of interest" description="Disordered" evidence="6">
    <location>
        <begin position="67"/>
        <end position="86"/>
    </location>
</feature>
<evidence type="ECO:0000259" key="8">
    <source>
        <dbReference type="PROSITE" id="PS51054"/>
    </source>
</evidence>
<keyword evidence="5" id="KW-0539">Nucleus</keyword>
<dbReference type="Pfam" id="PF07527">
    <property type="entry name" value="Hairy_orange"/>
    <property type="match status" value="1"/>
</dbReference>
<accession>A0A9W9ZFQ2</accession>
<keyword evidence="3" id="KW-0238">DNA-binding</keyword>
<evidence type="ECO:0000256" key="5">
    <source>
        <dbReference type="ARBA" id="ARBA00023242"/>
    </source>
</evidence>
<dbReference type="OrthoDB" id="6085656at2759"/>
<sequence length="315" mass="34918">MPLFVRNCGCFSHAHYNASVILNKGVDKGSHSSKSRDKLWFENLDDLTSDLPVVVRDRSIQFQAKMSEEVKSGKERRKASKPIMEKRRRARINESLNELKSLILEAMKKDNSCYSKLEKADILEMTVQHLKNLKNQQSTGSSSSNPVFLANYRAGFNQCASEITRVLTGLGNTDSTLRSRLLEHLATRCLLTKPMDAADTRGQLPQVSFPNQPILPKPPISVSSPGNFSFLPQSSPIVLPSTQYHLASYPLTNGKVALLLPTVNPFLMDNISSSAAATQPGRIPVFGKDSKYSMSPPEVMPLGLDTRSLLWKPFA</sequence>
<keyword evidence="4" id="KW-0804">Transcription</keyword>
<name>A0A9W9ZFQ2_9CNID</name>
<dbReference type="InterPro" id="IPR003650">
    <property type="entry name" value="Orange_dom"/>
</dbReference>
<dbReference type="InterPro" id="IPR036638">
    <property type="entry name" value="HLH_DNA-bd_sf"/>
</dbReference>
<evidence type="ECO:0000313" key="10">
    <source>
        <dbReference type="Proteomes" id="UP001163046"/>
    </source>
</evidence>
<dbReference type="GO" id="GO:0003677">
    <property type="term" value="F:DNA binding"/>
    <property type="evidence" value="ECO:0007669"/>
    <property type="project" value="UniProtKB-KW"/>
</dbReference>
<keyword evidence="10" id="KW-1185">Reference proteome</keyword>
<proteinExistence type="predicted"/>
<dbReference type="SMART" id="SM00511">
    <property type="entry name" value="ORANGE"/>
    <property type="match status" value="1"/>
</dbReference>
<dbReference type="SUPFAM" id="SSF158457">
    <property type="entry name" value="Orange domain-like"/>
    <property type="match status" value="1"/>
</dbReference>
<dbReference type="SUPFAM" id="SSF47459">
    <property type="entry name" value="HLH, helix-loop-helix DNA-binding domain"/>
    <property type="match status" value="1"/>
</dbReference>
<evidence type="ECO:0000256" key="2">
    <source>
        <dbReference type="ARBA" id="ARBA00023015"/>
    </source>
</evidence>
<dbReference type="EMBL" id="MU826351">
    <property type="protein sequence ID" value="KAJ7380898.1"/>
    <property type="molecule type" value="Genomic_DNA"/>
</dbReference>
<dbReference type="GO" id="GO:0046983">
    <property type="term" value="F:protein dimerization activity"/>
    <property type="evidence" value="ECO:0007669"/>
    <property type="project" value="InterPro"/>
</dbReference>
<dbReference type="SMART" id="SM00353">
    <property type="entry name" value="HLH"/>
    <property type="match status" value="1"/>
</dbReference>
<dbReference type="Pfam" id="PF00010">
    <property type="entry name" value="HLH"/>
    <property type="match status" value="1"/>
</dbReference>
<reference evidence="9" key="1">
    <citation type="submission" date="2023-01" db="EMBL/GenBank/DDBJ databases">
        <title>Genome assembly of the deep-sea coral Lophelia pertusa.</title>
        <authorList>
            <person name="Herrera S."/>
            <person name="Cordes E."/>
        </authorList>
    </citation>
    <scope>NUCLEOTIDE SEQUENCE</scope>
    <source>
        <strain evidence="9">USNM1676648</strain>
        <tissue evidence="9">Polyp</tissue>
    </source>
</reference>
<dbReference type="Gene3D" id="6.10.250.980">
    <property type="match status" value="1"/>
</dbReference>
<feature type="domain" description="Orange" evidence="8">
    <location>
        <begin position="152"/>
        <end position="185"/>
    </location>
</feature>
<dbReference type="FunFam" id="4.10.280.10:FF:000009">
    <property type="entry name" value="Transcription factor HES-1"/>
    <property type="match status" value="1"/>
</dbReference>
<keyword evidence="2" id="KW-0805">Transcription regulation</keyword>
<organism evidence="9 10">
    <name type="scientific">Desmophyllum pertusum</name>
    <dbReference type="NCBI Taxonomy" id="174260"/>
    <lineage>
        <taxon>Eukaryota</taxon>
        <taxon>Metazoa</taxon>
        <taxon>Cnidaria</taxon>
        <taxon>Anthozoa</taxon>
        <taxon>Hexacorallia</taxon>
        <taxon>Scleractinia</taxon>
        <taxon>Caryophylliina</taxon>
        <taxon>Caryophylliidae</taxon>
        <taxon>Desmophyllum</taxon>
    </lineage>
</organism>
<gene>
    <name evidence="9" type="primary">HES4_1</name>
    <name evidence="9" type="ORF">OS493_004481</name>
</gene>
<evidence type="ECO:0000256" key="1">
    <source>
        <dbReference type="ARBA" id="ARBA00004123"/>
    </source>
</evidence>
<evidence type="ECO:0000256" key="3">
    <source>
        <dbReference type="ARBA" id="ARBA00023125"/>
    </source>
</evidence>
<comment type="subcellular location">
    <subcellularLocation>
        <location evidence="1">Nucleus</location>
    </subcellularLocation>
</comment>
<dbReference type="Proteomes" id="UP001163046">
    <property type="component" value="Unassembled WGS sequence"/>
</dbReference>
<dbReference type="GO" id="GO:0006355">
    <property type="term" value="P:regulation of DNA-templated transcription"/>
    <property type="evidence" value="ECO:0007669"/>
    <property type="project" value="InterPro"/>
</dbReference>
<dbReference type="PROSITE" id="PS50888">
    <property type="entry name" value="BHLH"/>
    <property type="match status" value="1"/>
</dbReference>
<comment type="caution">
    <text evidence="9">The sequence shown here is derived from an EMBL/GenBank/DDBJ whole genome shotgun (WGS) entry which is preliminary data.</text>
</comment>
<feature type="compositionally biased region" description="Basic residues" evidence="6">
    <location>
        <begin position="74"/>
        <end position="86"/>
    </location>
</feature>
<evidence type="ECO:0000313" key="9">
    <source>
        <dbReference type="EMBL" id="KAJ7380898.1"/>
    </source>
</evidence>
<dbReference type="Gene3D" id="4.10.280.10">
    <property type="entry name" value="Helix-loop-helix DNA-binding domain"/>
    <property type="match status" value="1"/>
</dbReference>
<dbReference type="InterPro" id="IPR011598">
    <property type="entry name" value="bHLH_dom"/>
</dbReference>
<dbReference type="PROSITE" id="PS51054">
    <property type="entry name" value="ORANGE"/>
    <property type="match status" value="1"/>
</dbReference>
<evidence type="ECO:0000259" key="7">
    <source>
        <dbReference type="PROSITE" id="PS50888"/>
    </source>
</evidence>
<dbReference type="PANTHER" id="PTHR10985">
    <property type="entry name" value="BASIC HELIX-LOOP-HELIX TRANSCRIPTION FACTOR, HES-RELATED"/>
    <property type="match status" value="1"/>
</dbReference>
<dbReference type="InterPro" id="IPR050370">
    <property type="entry name" value="HES_HEY"/>
</dbReference>
<evidence type="ECO:0000256" key="6">
    <source>
        <dbReference type="SAM" id="MobiDB-lite"/>
    </source>
</evidence>
<dbReference type="AlphaFoldDB" id="A0A9W9ZFQ2"/>
<feature type="domain" description="BHLH" evidence="7">
    <location>
        <begin position="76"/>
        <end position="133"/>
    </location>
</feature>
<evidence type="ECO:0000256" key="4">
    <source>
        <dbReference type="ARBA" id="ARBA00023163"/>
    </source>
</evidence>
<protein>
    <submittedName>
        <fullName evidence="9">Transcription factor HES-4</fullName>
    </submittedName>
</protein>
<dbReference type="GO" id="GO:0005634">
    <property type="term" value="C:nucleus"/>
    <property type="evidence" value="ECO:0007669"/>
    <property type="project" value="UniProtKB-SubCell"/>
</dbReference>